<dbReference type="EMBL" id="FXXC01000001">
    <property type="protein sequence ID" value="SMR91388.1"/>
    <property type="molecule type" value="Genomic_DNA"/>
</dbReference>
<dbReference type="NCBIfam" id="TIGR03651">
    <property type="entry name" value="circ_ocin_uber"/>
    <property type="match status" value="1"/>
</dbReference>
<dbReference type="Gene3D" id="1.20.225.10">
    <property type="entry name" value="Bacteriocin AS-48"/>
    <property type="match status" value="1"/>
</dbReference>
<evidence type="ECO:0000313" key="4">
    <source>
        <dbReference type="EMBL" id="SMR91388.1"/>
    </source>
</evidence>
<keyword evidence="3" id="KW-0472">Membrane</keyword>
<dbReference type="Pfam" id="PF09221">
    <property type="entry name" value="Bacteriocin_IId"/>
    <property type="match status" value="1"/>
</dbReference>
<keyword evidence="3" id="KW-0812">Transmembrane</keyword>
<reference evidence="4 5" key="1">
    <citation type="submission" date="2017-05" db="EMBL/GenBank/DDBJ databases">
        <authorList>
            <person name="Varghese N."/>
            <person name="Submissions S."/>
        </authorList>
    </citation>
    <scope>NUCLEOTIDE SEQUENCE [LARGE SCALE GENOMIC DNA]</scope>
    <source>
        <strain evidence="4 5">MACB1020</strain>
    </source>
</reference>
<name>A0ABY1S5J2_CALBS</name>
<gene>
    <name evidence="4" type="ORF">SAMN05216240_0418</name>
</gene>
<dbReference type="InterPro" id="IPR020038">
    <property type="entry name" value="Circ_bacteriocin"/>
</dbReference>
<accession>A0ABY1S5J2</accession>
<dbReference type="RefSeq" id="WP_015908929.1">
    <property type="nucleotide sequence ID" value="NZ_FUZJ01000001.1"/>
</dbReference>
<evidence type="ECO:0000256" key="1">
    <source>
        <dbReference type="ARBA" id="ARBA00004613"/>
    </source>
</evidence>
<dbReference type="InterPro" id="IPR009086">
    <property type="entry name" value="Bacteriocin_AS48"/>
</dbReference>
<proteinExistence type="predicted"/>
<sequence>MLYVAATLGIPETLAVTIVNIILTGSTIVSIIIALTSILTAGVSAIILEGGWTAFINLVKSKVAQLGLRGTILW</sequence>
<dbReference type="SUPFAM" id="SSF47869">
    <property type="entry name" value="Bacteriocin AS-48"/>
    <property type="match status" value="1"/>
</dbReference>
<comment type="caution">
    <text evidence="4">The sequence shown here is derived from an EMBL/GenBank/DDBJ whole genome shotgun (WGS) entry which is preliminary data.</text>
</comment>
<keyword evidence="3" id="KW-1133">Transmembrane helix</keyword>
<dbReference type="GeneID" id="31773977"/>
<comment type="subcellular location">
    <subcellularLocation>
        <location evidence="1">Secreted</location>
    </subcellularLocation>
</comment>
<organism evidence="4 5">
    <name type="scientific">Caldicellulosiruptor bescii</name>
    <name type="common">Anaerocellum thermophilum</name>
    <dbReference type="NCBI Taxonomy" id="31899"/>
    <lineage>
        <taxon>Bacteria</taxon>
        <taxon>Bacillati</taxon>
        <taxon>Bacillota</taxon>
        <taxon>Bacillota incertae sedis</taxon>
        <taxon>Caldicellulosiruptorales</taxon>
        <taxon>Caldicellulosiruptoraceae</taxon>
        <taxon>Caldicellulosiruptor</taxon>
    </lineage>
</organism>
<keyword evidence="5" id="KW-1185">Reference proteome</keyword>
<protein>
    <submittedName>
        <fullName evidence="4">Circular bacteriocin, circularin A/uberolysin family</fullName>
    </submittedName>
</protein>
<evidence type="ECO:0000256" key="3">
    <source>
        <dbReference type="SAM" id="Phobius"/>
    </source>
</evidence>
<evidence type="ECO:0000313" key="5">
    <source>
        <dbReference type="Proteomes" id="UP000196803"/>
    </source>
</evidence>
<dbReference type="Proteomes" id="UP000196803">
    <property type="component" value="Unassembled WGS sequence"/>
</dbReference>
<feature type="transmembrane region" description="Helical" evidence="3">
    <location>
        <begin position="31"/>
        <end position="59"/>
    </location>
</feature>
<evidence type="ECO:0000256" key="2">
    <source>
        <dbReference type="ARBA" id="ARBA00022525"/>
    </source>
</evidence>
<keyword evidence="2" id="KW-0964">Secreted</keyword>